<name>A0ABD7ZYB0_9BACI</name>
<evidence type="ECO:0000313" key="3">
    <source>
        <dbReference type="Proteomes" id="UP001260090"/>
    </source>
</evidence>
<reference evidence="2 3" key="1">
    <citation type="submission" date="2023-03" db="EMBL/GenBank/DDBJ databases">
        <title>Plant growth-promoting bacteria for biocontrol of bacterial wilt in tomato.</title>
        <authorList>
            <person name="Song J."/>
            <person name="Jin Y.J."/>
        </authorList>
    </citation>
    <scope>NUCLEOTIDE SEQUENCE [LARGE SCALE GENOMIC DNA]</scope>
    <source>
        <strain evidence="2 3">T36S-23</strain>
    </source>
</reference>
<dbReference type="RefSeq" id="WP_309573917.1">
    <property type="nucleotide sequence ID" value="NZ_CP119875.1"/>
</dbReference>
<dbReference type="Pfam" id="PF00082">
    <property type="entry name" value="Peptidase_S8"/>
    <property type="match status" value="1"/>
</dbReference>
<dbReference type="InterPro" id="IPR000209">
    <property type="entry name" value="Peptidase_S8/S53_dom"/>
</dbReference>
<dbReference type="Proteomes" id="UP001260090">
    <property type="component" value="Chromosome"/>
</dbReference>
<protein>
    <submittedName>
        <fullName evidence="2">S8 family serine peptidase</fullName>
    </submittedName>
</protein>
<dbReference type="Gene3D" id="3.40.50.200">
    <property type="entry name" value="Peptidase S8/S53 domain"/>
    <property type="match status" value="1"/>
</dbReference>
<feature type="domain" description="Peptidase S8/S53" evidence="1">
    <location>
        <begin position="3"/>
        <end position="58"/>
    </location>
</feature>
<accession>A0ABD7ZYB0</accession>
<dbReference type="GeneID" id="93007917"/>
<evidence type="ECO:0000313" key="2">
    <source>
        <dbReference type="EMBL" id="WMY18109.1"/>
    </source>
</evidence>
<dbReference type="SUPFAM" id="SSF52743">
    <property type="entry name" value="Subtilisin-like"/>
    <property type="match status" value="1"/>
</dbReference>
<dbReference type="InterPro" id="IPR036852">
    <property type="entry name" value="Peptidase_S8/S53_dom_sf"/>
</dbReference>
<dbReference type="EMBL" id="CP119875">
    <property type="protein sequence ID" value="WMY18109.1"/>
    <property type="molecule type" value="Genomic_DNA"/>
</dbReference>
<organism evidence="2 3">
    <name type="scientific">Bacillus tropicus</name>
    <dbReference type="NCBI Taxonomy" id="2026188"/>
    <lineage>
        <taxon>Bacteria</taxon>
        <taxon>Bacillati</taxon>
        <taxon>Bacillota</taxon>
        <taxon>Bacilli</taxon>
        <taxon>Bacillales</taxon>
        <taxon>Bacillaceae</taxon>
        <taxon>Bacillus</taxon>
        <taxon>Bacillus cereus group</taxon>
    </lineage>
</organism>
<dbReference type="AlphaFoldDB" id="A0ABD7ZYB0"/>
<gene>
    <name evidence="2" type="ORF">P3F89_11420</name>
</gene>
<proteinExistence type="predicted"/>
<evidence type="ECO:0000259" key="1">
    <source>
        <dbReference type="Pfam" id="PF00082"/>
    </source>
</evidence>
<sequence>MRCSNSGTSFATAYVTGTVSVLLVQKDIIFNVHNIKNYLNDKTKGLGEKGYDSEYGSGLIMID</sequence>